<keyword evidence="1" id="KW-0175">Coiled coil</keyword>
<evidence type="ECO:0000313" key="3">
    <source>
        <dbReference type="Proteomes" id="UP001291623"/>
    </source>
</evidence>
<dbReference type="EMBL" id="JAVYJV010000006">
    <property type="protein sequence ID" value="KAK4368095.1"/>
    <property type="molecule type" value="Genomic_DNA"/>
</dbReference>
<name>A0AAE1VQ84_9SOLA</name>
<sequence>MSFLAINEAGMDHGRLECESYIQRETDLKCTIEELEKELEDTKKKSFELSSRLESQKKLKLLKQLGRKA</sequence>
<evidence type="ECO:0000256" key="1">
    <source>
        <dbReference type="SAM" id="Coils"/>
    </source>
</evidence>
<gene>
    <name evidence="2" type="ORF">RND71_011887</name>
</gene>
<comment type="caution">
    <text evidence="2">The sequence shown here is derived from an EMBL/GenBank/DDBJ whole genome shotgun (WGS) entry which is preliminary data.</text>
</comment>
<feature type="coiled-coil region" evidence="1">
    <location>
        <begin position="18"/>
        <end position="52"/>
    </location>
</feature>
<reference evidence="2" key="1">
    <citation type="submission" date="2023-12" db="EMBL/GenBank/DDBJ databases">
        <title>Genome assembly of Anisodus tanguticus.</title>
        <authorList>
            <person name="Wang Y.-J."/>
        </authorList>
    </citation>
    <scope>NUCLEOTIDE SEQUENCE</scope>
    <source>
        <strain evidence="2">KB-2021</strain>
        <tissue evidence="2">Leaf</tissue>
    </source>
</reference>
<organism evidence="2 3">
    <name type="scientific">Anisodus tanguticus</name>
    <dbReference type="NCBI Taxonomy" id="243964"/>
    <lineage>
        <taxon>Eukaryota</taxon>
        <taxon>Viridiplantae</taxon>
        <taxon>Streptophyta</taxon>
        <taxon>Embryophyta</taxon>
        <taxon>Tracheophyta</taxon>
        <taxon>Spermatophyta</taxon>
        <taxon>Magnoliopsida</taxon>
        <taxon>eudicotyledons</taxon>
        <taxon>Gunneridae</taxon>
        <taxon>Pentapetalae</taxon>
        <taxon>asterids</taxon>
        <taxon>lamiids</taxon>
        <taxon>Solanales</taxon>
        <taxon>Solanaceae</taxon>
        <taxon>Solanoideae</taxon>
        <taxon>Hyoscyameae</taxon>
        <taxon>Anisodus</taxon>
    </lineage>
</organism>
<proteinExistence type="predicted"/>
<keyword evidence="3" id="KW-1185">Reference proteome</keyword>
<dbReference type="AlphaFoldDB" id="A0AAE1VQ84"/>
<protein>
    <submittedName>
        <fullName evidence="2">Uncharacterized protein</fullName>
    </submittedName>
</protein>
<dbReference type="Proteomes" id="UP001291623">
    <property type="component" value="Unassembled WGS sequence"/>
</dbReference>
<accession>A0AAE1VQ84</accession>
<evidence type="ECO:0000313" key="2">
    <source>
        <dbReference type="EMBL" id="KAK4368095.1"/>
    </source>
</evidence>